<keyword evidence="2" id="KW-0175">Coiled coil</keyword>
<dbReference type="InterPro" id="IPR000742">
    <property type="entry name" value="EGF"/>
</dbReference>
<feature type="compositionally biased region" description="Low complexity" evidence="3">
    <location>
        <begin position="447"/>
        <end position="479"/>
    </location>
</feature>
<feature type="compositionally biased region" description="Polar residues" evidence="3">
    <location>
        <begin position="43"/>
        <end position="56"/>
    </location>
</feature>
<dbReference type="GO" id="GO:0098592">
    <property type="term" value="C:cytoplasmic side of apical plasma membrane"/>
    <property type="evidence" value="ECO:0007669"/>
    <property type="project" value="TreeGrafter"/>
</dbReference>
<dbReference type="PANTHER" id="PTHR13429:SF5">
    <property type="entry name" value="PROTEIN EXPANDED"/>
    <property type="match status" value="1"/>
</dbReference>
<feature type="compositionally biased region" description="Low complexity" evidence="3">
    <location>
        <begin position="515"/>
        <end position="525"/>
    </location>
</feature>
<feature type="domain" description="EGF-like" evidence="4 5">
    <location>
        <begin position="793"/>
        <end position="804"/>
    </location>
</feature>
<dbReference type="PROSITE" id="PS00010">
    <property type="entry name" value="ASX_HYDROXYL"/>
    <property type="match status" value="1"/>
</dbReference>
<proteinExistence type="predicted"/>
<dbReference type="InterPro" id="IPR047145">
    <property type="entry name" value="FRMD6-like"/>
</dbReference>
<feature type="compositionally biased region" description="Basic residues" evidence="3">
    <location>
        <begin position="1585"/>
        <end position="1595"/>
    </location>
</feature>
<protein>
    <recommendedName>
        <fullName evidence="4 5">EGF-like domain-containing protein</fullName>
    </recommendedName>
</protein>
<dbReference type="InterPro" id="IPR000152">
    <property type="entry name" value="EGF-type_Asp/Asn_hydroxyl_site"/>
</dbReference>
<feature type="compositionally biased region" description="Low complexity" evidence="3">
    <location>
        <begin position="533"/>
        <end position="547"/>
    </location>
</feature>
<feature type="compositionally biased region" description="Low complexity" evidence="3">
    <location>
        <begin position="401"/>
        <end position="410"/>
    </location>
</feature>
<dbReference type="EMBL" id="CAJGYM010000048">
    <property type="protein sequence ID" value="CAD6194877.1"/>
    <property type="molecule type" value="Genomic_DNA"/>
</dbReference>
<feature type="compositionally biased region" description="Polar residues" evidence="3">
    <location>
        <begin position="285"/>
        <end position="296"/>
    </location>
</feature>
<feature type="compositionally biased region" description="Low complexity" evidence="3">
    <location>
        <begin position="1"/>
        <end position="42"/>
    </location>
</feature>
<dbReference type="PANTHER" id="PTHR13429">
    <property type="entry name" value="FERM DOMAIN (PROTEIN4.1-EZRIN-RADIXIN-MOESIN) FAMILY"/>
    <property type="match status" value="1"/>
</dbReference>
<keyword evidence="1" id="KW-1015">Disulfide bond</keyword>
<feature type="compositionally biased region" description="Polar residues" evidence="3">
    <location>
        <begin position="229"/>
        <end position="245"/>
    </location>
</feature>
<feature type="compositionally biased region" description="Low complexity" evidence="3">
    <location>
        <begin position="335"/>
        <end position="360"/>
    </location>
</feature>
<evidence type="ECO:0000256" key="3">
    <source>
        <dbReference type="SAM" id="MobiDB-lite"/>
    </source>
</evidence>
<feature type="compositionally biased region" description="Low complexity" evidence="3">
    <location>
        <begin position="297"/>
        <end position="306"/>
    </location>
</feature>
<feature type="region of interest" description="Disordered" evidence="3">
    <location>
        <begin position="1"/>
        <end position="547"/>
    </location>
</feature>
<comment type="caution">
    <text evidence="6">The sequence shown here is derived from an EMBL/GenBank/DDBJ whole genome shotgun (WGS) entry which is preliminary data.</text>
</comment>
<dbReference type="CDD" id="cd00054">
    <property type="entry name" value="EGF_CA"/>
    <property type="match status" value="2"/>
</dbReference>
<feature type="compositionally biased region" description="Low complexity" evidence="3">
    <location>
        <begin position="246"/>
        <end position="284"/>
    </location>
</feature>
<feature type="compositionally biased region" description="Basic and acidic residues" evidence="3">
    <location>
        <begin position="317"/>
        <end position="329"/>
    </location>
</feature>
<dbReference type="PROSITE" id="PS00022">
    <property type="entry name" value="EGF_1"/>
    <property type="match status" value="2"/>
</dbReference>
<evidence type="ECO:0000259" key="4">
    <source>
        <dbReference type="PROSITE" id="PS00022"/>
    </source>
</evidence>
<evidence type="ECO:0000256" key="2">
    <source>
        <dbReference type="SAM" id="Coils"/>
    </source>
</evidence>
<dbReference type="SMART" id="SM00181">
    <property type="entry name" value="EGF"/>
    <property type="match status" value="2"/>
</dbReference>
<keyword evidence="7" id="KW-1185">Reference proteome</keyword>
<evidence type="ECO:0000313" key="7">
    <source>
        <dbReference type="Proteomes" id="UP000835052"/>
    </source>
</evidence>
<evidence type="ECO:0000259" key="5">
    <source>
        <dbReference type="PROSITE" id="PS01186"/>
    </source>
</evidence>
<dbReference type="GO" id="GO:0035332">
    <property type="term" value="P:positive regulation of hippo signaling"/>
    <property type="evidence" value="ECO:0007669"/>
    <property type="project" value="TreeGrafter"/>
</dbReference>
<feature type="coiled-coil region" evidence="2">
    <location>
        <begin position="1392"/>
        <end position="1419"/>
    </location>
</feature>
<reference evidence="6" key="1">
    <citation type="submission" date="2020-10" db="EMBL/GenBank/DDBJ databases">
        <authorList>
            <person name="Kikuchi T."/>
        </authorList>
    </citation>
    <scope>NUCLEOTIDE SEQUENCE</scope>
    <source>
        <strain evidence="6">NKZ352</strain>
    </source>
</reference>
<evidence type="ECO:0000256" key="1">
    <source>
        <dbReference type="ARBA" id="ARBA00023157"/>
    </source>
</evidence>
<dbReference type="Proteomes" id="UP000835052">
    <property type="component" value="Unassembled WGS sequence"/>
</dbReference>
<sequence length="1595" mass="178043">MSSRKTSTTTSTQSSNTKSPVKSGTSSSSLERSTTTKSLSTEITNSSKQSLSTTFALTKALPISEESHLPTSTSKALTSSDKSSTTTPTSKATTSSEKSFTSTSTSSEPLTSSGKSSTTTVASKTPTSSEKSSTPTSVLTESPTSSYKSSTKSSTSTKSPTSSDKSFTTTPTSIKVYPSSKNSSPETPTSTRGTISSEKSSTKTSTSTKPPTSSDKSSTTTPTSEDTTNSVKPFTTGSISTKAQISSETPSSTTPTTPKALPSSEMSSSTSTSSTTSSTLTSETAPQSSNNAGSEPTKTSKATSKSDSAITHSTFSAREKSTNSKEPMKNSEAMTTTTTPPTKATTSIKSKSTVSHSTTSKTEEAKLSTKSEASSSAAVSEKPVKSSKTRKTSPKPEKIESTTATTVSKKSTAKSKTVKKSETSKTTTSASKRPTGTSNTVKKTEKISITSKSTKKPTTSSKSTSSSTKSQKTPKQKSTINSKTSQKTRSPSSTTQKFAPSTTASSQKPIIKTGTASRTTTTDMKTTNKKVRTTGTSSTGGESTTSQLDTATLTTIACPEEAFEGPEFCYRLVPDGNRNKSYIRVKSACNAIFGEQSSIINLYEFFNMATLNIFKNLTAEKKTTVFWIDNGGSKLQRSGKLVQVYSSFAPNFFRGVGIETVPLGTIDPTVGGICKTPKYAKRLQCTSNTFYEVFDLRGKMNLPPAGLIFAAGYRMQLECALPNTYYPKWDFLCTPRGLWKPHPDYVNCSQRRGTPFEDSPRGPLYGKEQSSCNNCLMEGTESCNSTESGKFVCICKPGWMGFRCQRTPLYCGDDKQAAQLCRMGRCVNERNGYKCICKYGVGGSHCTLNRTVFEWNSEGWLSSTQAASMTSVVSLVSWFFCFNYVAQSDRNFNSLDRQATVQLLRGWATLTMQTIFAFFRHPAMFDTSTSCGIMYFIFTWMHVTVCLLFAVESISYGSLLMNKHRNGFHSWDGLHTSALTYMAASSWSCVGWNVDTIDANLYLIPIILLPAFGFKKFAESLSTVRVQFRERLRAWFAVYSPRNIDFYSRVLRNGPLLDIMPFASALQYWAMVRNAAEPEDDFYRTFAALAITVNILLHWLQFLVTAPPFWSWTCNRLMIHLPAHLAPKFNTVLRWTREEVLCWLAPKKFAREFEEKLELENKRRKTQIEEAIRKREKMLEMCPSMNKRYLPAVPVFLAAEAPSEQLTKLTPNGIERPEDYLSDHTLEIIQTRFFVRYIRERLNSRCEKMHCAFVSLMEDLLGLNRVFKRIVADEWTSVYYEQHTVARHQLIRLFKECCDTVRENDNLLFEGEKPGMDPLKMNPPLAKCFEITKRWKRRKEAPPANSKEAEEKYEKLLESIGFRYPVGDFTSFYYADAVEQYDTSTDTKWITRAGYIRTMKELEERLQQFEEQSLEENAIWDHVYDNDEWFMERTDEEKAALKAHYNILDSSLHANPRKAPIRLNPDRNYDQMKPGFIGPVTPNGKKYPDFKGLFSTARLFFEEEDDRVFDSFHEVRDWKKSDEELYELNRAADRNPKKVKKHKPRGRKAPPLHATKMTIFLLQKRNGLRTLHKPQLKDVGEGTGPRKRFKTYLRQ</sequence>
<feature type="region of interest" description="Disordered" evidence="3">
    <location>
        <begin position="1576"/>
        <end position="1595"/>
    </location>
</feature>
<dbReference type="Gene3D" id="2.10.25.10">
    <property type="entry name" value="Laminin"/>
    <property type="match status" value="1"/>
</dbReference>
<feature type="domain" description="EGF-like" evidence="4">
    <location>
        <begin position="835"/>
        <end position="846"/>
    </location>
</feature>
<feature type="compositionally biased region" description="Low complexity" evidence="3">
    <location>
        <begin position="71"/>
        <end position="173"/>
    </location>
</feature>
<feature type="compositionally biased region" description="Polar residues" evidence="3">
    <location>
        <begin position="480"/>
        <end position="508"/>
    </location>
</feature>
<evidence type="ECO:0000313" key="6">
    <source>
        <dbReference type="EMBL" id="CAD6194877.1"/>
    </source>
</evidence>
<name>A0A8S1HI99_9PELO</name>
<feature type="compositionally biased region" description="Low complexity" evidence="3">
    <location>
        <begin position="196"/>
        <end position="228"/>
    </location>
</feature>
<feature type="region of interest" description="Disordered" evidence="3">
    <location>
        <begin position="1530"/>
        <end position="1550"/>
    </location>
</feature>
<dbReference type="OrthoDB" id="5866693at2759"/>
<feature type="compositionally biased region" description="Polar residues" evidence="3">
    <location>
        <begin position="179"/>
        <end position="195"/>
    </location>
</feature>
<feature type="compositionally biased region" description="Basic residues" evidence="3">
    <location>
        <begin position="1537"/>
        <end position="1550"/>
    </location>
</feature>
<gene>
    <name evidence="6" type="ORF">CAUJ_LOCUS10796</name>
</gene>
<organism evidence="6 7">
    <name type="scientific">Caenorhabditis auriculariae</name>
    <dbReference type="NCBI Taxonomy" id="2777116"/>
    <lineage>
        <taxon>Eukaryota</taxon>
        <taxon>Metazoa</taxon>
        <taxon>Ecdysozoa</taxon>
        <taxon>Nematoda</taxon>
        <taxon>Chromadorea</taxon>
        <taxon>Rhabditida</taxon>
        <taxon>Rhabditina</taxon>
        <taxon>Rhabditomorpha</taxon>
        <taxon>Rhabditoidea</taxon>
        <taxon>Rhabditidae</taxon>
        <taxon>Peloderinae</taxon>
        <taxon>Caenorhabditis</taxon>
    </lineage>
</organism>
<feature type="compositionally biased region" description="Low complexity" evidence="3">
    <location>
        <begin position="370"/>
        <end position="381"/>
    </location>
</feature>
<dbReference type="PROSITE" id="PS01186">
    <property type="entry name" value="EGF_2"/>
    <property type="match status" value="1"/>
</dbReference>
<accession>A0A8S1HI99</accession>
<feature type="compositionally biased region" description="Polar residues" evidence="3">
    <location>
        <begin position="307"/>
        <end position="316"/>
    </location>
</feature>